<reference evidence="1 2" key="2">
    <citation type="journal article" date="2022" name="Mol. Ecol. Resour.">
        <title>The genomes of chicory, endive, great burdock and yacon provide insights into Asteraceae paleo-polyploidization history and plant inulin production.</title>
        <authorList>
            <person name="Fan W."/>
            <person name="Wang S."/>
            <person name="Wang H."/>
            <person name="Wang A."/>
            <person name="Jiang F."/>
            <person name="Liu H."/>
            <person name="Zhao H."/>
            <person name="Xu D."/>
            <person name="Zhang Y."/>
        </authorList>
    </citation>
    <scope>NUCLEOTIDE SEQUENCE [LARGE SCALE GENOMIC DNA]</scope>
    <source>
        <strain evidence="2">cv. Niubang</strain>
    </source>
</reference>
<reference evidence="2" key="1">
    <citation type="journal article" date="2022" name="Mol. Ecol. Resour.">
        <title>The genomes of chicory, endive, great burdock and yacon provide insights into Asteraceae palaeo-polyploidization history and plant inulin production.</title>
        <authorList>
            <person name="Fan W."/>
            <person name="Wang S."/>
            <person name="Wang H."/>
            <person name="Wang A."/>
            <person name="Jiang F."/>
            <person name="Liu H."/>
            <person name="Zhao H."/>
            <person name="Xu D."/>
            <person name="Zhang Y."/>
        </authorList>
    </citation>
    <scope>NUCLEOTIDE SEQUENCE [LARGE SCALE GENOMIC DNA]</scope>
    <source>
        <strain evidence="2">cv. Niubang</strain>
    </source>
</reference>
<gene>
    <name evidence="1" type="ORF">L6452_22637</name>
</gene>
<name>A0ACB9B105_ARCLA</name>
<protein>
    <submittedName>
        <fullName evidence="1">Uncharacterized protein</fullName>
    </submittedName>
</protein>
<evidence type="ECO:0000313" key="2">
    <source>
        <dbReference type="Proteomes" id="UP001055879"/>
    </source>
</evidence>
<accession>A0ACB9B105</accession>
<keyword evidence="2" id="KW-1185">Reference proteome</keyword>
<proteinExistence type="predicted"/>
<dbReference type="EMBL" id="CM042053">
    <property type="protein sequence ID" value="KAI3715651.1"/>
    <property type="molecule type" value="Genomic_DNA"/>
</dbReference>
<evidence type="ECO:0000313" key="1">
    <source>
        <dbReference type="EMBL" id="KAI3715651.1"/>
    </source>
</evidence>
<sequence>MALDNKYNSWADQWDPEPEHYNSYQGSKSGVGIKSKVGDGFGKSKAVAATGMKKVKKGTTLGFHWIKEKYHKTTNK</sequence>
<dbReference type="Proteomes" id="UP001055879">
    <property type="component" value="Linkage Group LG07"/>
</dbReference>
<organism evidence="1 2">
    <name type="scientific">Arctium lappa</name>
    <name type="common">Greater burdock</name>
    <name type="synonym">Lappa major</name>
    <dbReference type="NCBI Taxonomy" id="4217"/>
    <lineage>
        <taxon>Eukaryota</taxon>
        <taxon>Viridiplantae</taxon>
        <taxon>Streptophyta</taxon>
        <taxon>Embryophyta</taxon>
        <taxon>Tracheophyta</taxon>
        <taxon>Spermatophyta</taxon>
        <taxon>Magnoliopsida</taxon>
        <taxon>eudicotyledons</taxon>
        <taxon>Gunneridae</taxon>
        <taxon>Pentapetalae</taxon>
        <taxon>asterids</taxon>
        <taxon>campanulids</taxon>
        <taxon>Asterales</taxon>
        <taxon>Asteraceae</taxon>
        <taxon>Carduoideae</taxon>
        <taxon>Cardueae</taxon>
        <taxon>Arctiinae</taxon>
        <taxon>Arctium</taxon>
    </lineage>
</organism>
<comment type="caution">
    <text evidence="1">The sequence shown here is derived from an EMBL/GenBank/DDBJ whole genome shotgun (WGS) entry which is preliminary data.</text>
</comment>